<evidence type="ECO:0000313" key="13">
    <source>
        <dbReference type="EMBL" id="RAK13201.1"/>
    </source>
</evidence>
<keyword evidence="9 13" id="KW-0808">Transferase</keyword>
<comment type="catalytic activity">
    <reaction evidence="9">
        <text>Typically cleaves a -Gly-|-Phe- bond to release an N-terminal, basic peptide of 5-8 residues from type IV prepilin, and then N-methylates the new N-terminal amino group, the methyl donor being S-adenosyl-L-methionine.</text>
        <dbReference type="EC" id="3.4.23.43"/>
    </reaction>
</comment>
<dbReference type="AlphaFoldDB" id="A0A327XYI1"/>
<evidence type="ECO:0000256" key="9">
    <source>
        <dbReference type="RuleBase" id="RU003794"/>
    </source>
</evidence>
<evidence type="ECO:0000256" key="5">
    <source>
        <dbReference type="ARBA" id="ARBA00022692"/>
    </source>
</evidence>
<evidence type="ECO:0000256" key="4">
    <source>
        <dbReference type="ARBA" id="ARBA00022519"/>
    </source>
</evidence>
<keyword evidence="4" id="KW-0997">Cell inner membrane</keyword>
<feature type="transmembrane region" description="Helical" evidence="10">
    <location>
        <begin position="233"/>
        <end position="253"/>
    </location>
</feature>
<evidence type="ECO:0000259" key="11">
    <source>
        <dbReference type="Pfam" id="PF01478"/>
    </source>
</evidence>
<feature type="transmembrane region" description="Helical" evidence="10">
    <location>
        <begin position="128"/>
        <end position="149"/>
    </location>
</feature>
<reference evidence="13 14" key="1">
    <citation type="submission" date="2018-06" db="EMBL/GenBank/DDBJ databases">
        <title>Genomic Encyclopedia of Archaeal and Bacterial Type Strains, Phase II (KMG-II): from individual species to whole genera.</title>
        <authorList>
            <person name="Goeker M."/>
        </authorList>
    </citation>
    <scope>NUCLEOTIDE SEQUENCE [LARGE SCALE GENOMIC DNA]</scope>
    <source>
        <strain evidence="13 14">DSM 22011</strain>
    </source>
</reference>
<dbReference type="EMBL" id="QLMG01000039">
    <property type="protein sequence ID" value="RAK13201.1"/>
    <property type="molecule type" value="Genomic_DNA"/>
</dbReference>
<feature type="domain" description="Prepilin type IV endopeptidase peptidase" evidence="11">
    <location>
        <begin position="107"/>
        <end position="215"/>
    </location>
</feature>
<keyword evidence="14" id="KW-1185">Reference proteome</keyword>
<evidence type="ECO:0000256" key="6">
    <source>
        <dbReference type="ARBA" id="ARBA00022989"/>
    </source>
</evidence>
<evidence type="ECO:0000259" key="12">
    <source>
        <dbReference type="Pfam" id="PF06750"/>
    </source>
</evidence>
<keyword evidence="9" id="KW-0645">Protease</keyword>
<gene>
    <name evidence="13" type="ORF">ATI53_103930</name>
</gene>
<sequence length="255" mass="26146">MPDLLLSTLLPLLLAPCVGSFLAVLADRLPRGEDVVTRPSACRACGARLGPADLVPVLSFCLRRGHCGTCAAPIPSWLLYVEIAATGLAALAVAAGGGAVQVWVSLLWLWLLLALGVADARAFRLPDVLVLALCAVAAAGTALVGAPIWPPPGQALAGALLGSGAFLTLRLGYRALRGREGLGLGDVKLMAGLGAFAGPFDLPLVVLMAALGGLAGAVSWRRARLRRHLKLPFGSALCAAAGLLWLLRAAHLVPT</sequence>
<accession>A0A327XYI1</accession>
<dbReference type="PRINTS" id="PR00864">
    <property type="entry name" value="PREPILNPTASE"/>
</dbReference>
<feature type="transmembrane region" description="Helical" evidence="10">
    <location>
        <begin position="204"/>
        <end position="221"/>
    </location>
</feature>
<dbReference type="InterPro" id="IPR014032">
    <property type="entry name" value="Peptidase_A24A_bac"/>
</dbReference>
<keyword evidence="5 9" id="KW-0812">Transmembrane</keyword>
<organism evidence="13 14">
    <name type="scientific">Salipiger aestuarii</name>
    <dbReference type="NCBI Taxonomy" id="568098"/>
    <lineage>
        <taxon>Bacteria</taxon>
        <taxon>Pseudomonadati</taxon>
        <taxon>Pseudomonadota</taxon>
        <taxon>Alphaproteobacteria</taxon>
        <taxon>Rhodobacterales</taxon>
        <taxon>Roseobacteraceae</taxon>
        <taxon>Salipiger</taxon>
    </lineage>
</organism>
<feature type="transmembrane region" description="Helical" evidence="10">
    <location>
        <begin position="83"/>
        <end position="116"/>
    </location>
</feature>
<dbReference type="GO" id="GO:0004190">
    <property type="term" value="F:aspartic-type endopeptidase activity"/>
    <property type="evidence" value="ECO:0007669"/>
    <property type="project" value="UniProtKB-EC"/>
</dbReference>
<dbReference type="Pfam" id="PF06750">
    <property type="entry name" value="A24_N_bact"/>
    <property type="match status" value="1"/>
</dbReference>
<evidence type="ECO:0000313" key="14">
    <source>
        <dbReference type="Proteomes" id="UP000249165"/>
    </source>
</evidence>
<evidence type="ECO:0000256" key="1">
    <source>
        <dbReference type="ARBA" id="ARBA00004429"/>
    </source>
</evidence>
<dbReference type="Gene3D" id="1.20.120.1220">
    <property type="match status" value="1"/>
</dbReference>
<dbReference type="InterPro" id="IPR010627">
    <property type="entry name" value="Prepilin_pept_A24_N"/>
</dbReference>
<comment type="subcellular location">
    <subcellularLocation>
        <location evidence="1">Cell inner membrane</location>
        <topology evidence="1">Multi-pass membrane protein</topology>
    </subcellularLocation>
    <subcellularLocation>
        <location evidence="9">Cell membrane</location>
        <topology evidence="9">Multi-pass membrane protein</topology>
    </subcellularLocation>
</comment>
<dbReference type="Proteomes" id="UP000249165">
    <property type="component" value="Unassembled WGS sequence"/>
</dbReference>
<dbReference type="GO" id="GO:0032259">
    <property type="term" value="P:methylation"/>
    <property type="evidence" value="ECO:0007669"/>
    <property type="project" value="UniProtKB-KW"/>
</dbReference>
<keyword evidence="9" id="KW-0511">Multifunctional enzyme</keyword>
<dbReference type="GO" id="GO:0008168">
    <property type="term" value="F:methyltransferase activity"/>
    <property type="evidence" value="ECO:0007669"/>
    <property type="project" value="UniProtKB-KW"/>
</dbReference>
<dbReference type="EC" id="3.4.23.43" evidence="9"/>
<protein>
    <recommendedName>
        <fullName evidence="9">Prepilin leader peptidase/N-methyltransferase</fullName>
        <ecNumber evidence="9">2.1.1.-</ecNumber>
        <ecNumber evidence="9">3.4.23.43</ecNumber>
    </recommendedName>
</protein>
<dbReference type="GO" id="GO:0005886">
    <property type="term" value="C:plasma membrane"/>
    <property type="evidence" value="ECO:0007669"/>
    <property type="project" value="UniProtKB-SubCell"/>
</dbReference>
<dbReference type="InterPro" id="IPR000045">
    <property type="entry name" value="Prepilin_IV_endopep_pep"/>
</dbReference>
<dbReference type="Pfam" id="PF01478">
    <property type="entry name" value="Peptidase_A24"/>
    <property type="match status" value="1"/>
</dbReference>
<dbReference type="PANTHER" id="PTHR30487">
    <property type="entry name" value="TYPE 4 PREPILIN-LIKE PROTEINS LEADER PEPTIDE-PROCESSING ENZYME"/>
    <property type="match status" value="1"/>
</dbReference>
<comment type="similarity">
    <text evidence="2 8">Belongs to the peptidase A24 family.</text>
</comment>
<dbReference type="EC" id="2.1.1.-" evidence="9"/>
<dbReference type="GO" id="GO:0006465">
    <property type="term" value="P:signal peptide processing"/>
    <property type="evidence" value="ECO:0007669"/>
    <property type="project" value="TreeGrafter"/>
</dbReference>
<keyword evidence="6 10" id="KW-1133">Transmembrane helix</keyword>
<name>A0A327XYI1_9RHOB</name>
<comment type="caution">
    <text evidence="13">The sequence shown here is derived from an EMBL/GenBank/DDBJ whole genome shotgun (WGS) entry which is preliminary data.</text>
</comment>
<keyword evidence="9 13" id="KW-0489">Methyltransferase</keyword>
<feature type="domain" description="Prepilin peptidase A24 N-terminal" evidence="12">
    <location>
        <begin position="14"/>
        <end position="93"/>
    </location>
</feature>
<evidence type="ECO:0000256" key="7">
    <source>
        <dbReference type="ARBA" id="ARBA00023136"/>
    </source>
</evidence>
<keyword evidence="7 10" id="KW-0472">Membrane</keyword>
<dbReference type="InterPro" id="IPR050882">
    <property type="entry name" value="Prepilin_peptidase/N-MTase"/>
</dbReference>
<evidence type="ECO:0000256" key="10">
    <source>
        <dbReference type="SAM" id="Phobius"/>
    </source>
</evidence>
<evidence type="ECO:0000256" key="2">
    <source>
        <dbReference type="ARBA" id="ARBA00005801"/>
    </source>
</evidence>
<dbReference type="PANTHER" id="PTHR30487:SF0">
    <property type="entry name" value="PREPILIN LEADER PEPTIDASE_N-METHYLTRANSFERASE-RELATED"/>
    <property type="match status" value="1"/>
</dbReference>
<evidence type="ECO:0000256" key="8">
    <source>
        <dbReference type="RuleBase" id="RU003793"/>
    </source>
</evidence>
<comment type="function">
    <text evidence="9">Plays an essential role in type IV pili and type II pseudopili formation by proteolytically removing the leader sequence from substrate proteins and subsequently monomethylating the alpha-amino group of the newly exposed N-terminal phenylalanine.</text>
</comment>
<evidence type="ECO:0000256" key="3">
    <source>
        <dbReference type="ARBA" id="ARBA00022475"/>
    </source>
</evidence>
<proteinExistence type="inferred from homology"/>
<keyword evidence="9" id="KW-0378">Hydrolase</keyword>
<keyword evidence="3" id="KW-1003">Cell membrane</keyword>